<proteinExistence type="inferred from homology"/>
<comment type="similarity">
    <text evidence="6">Belongs to the ABC-4 integral membrane protein family.</text>
</comment>
<feature type="transmembrane region" description="Helical" evidence="8">
    <location>
        <begin position="391"/>
        <end position="418"/>
    </location>
</feature>
<feature type="domain" description="ABC3 transporter permease C-terminal" evidence="10">
    <location>
        <begin position="800"/>
        <end position="914"/>
    </location>
</feature>
<keyword evidence="9" id="KW-0732">Signal</keyword>
<dbReference type="GO" id="GO:0005886">
    <property type="term" value="C:plasma membrane"/>
    <property type="evidence" value="ECO:0007669"/>
    <property type="project" value="UniProtKB-SubCell"/>
</dbReference>
<dbReference type="InterPro" id="IPR050250">
    <property type="entry name" value="Macrolide_Exporter_MacB"/>
</dbReference>
<dbReference type="Pfam" id="PF02687">
    <property type="entry name" value="FtsX"/>
    <property type="match status" value="2"/>
</dbReference>
<dbReference type="AlphaFoldDB" id="A0A849K0I8"/>
<keyword evidence="3 8" id="KW-0812">Transmembrane</keyword>
<comment type="caution">
    <text evidence="11">The sequence shown here is derived from an EMBL/GenBank/DDBJ whole genome shotgun (WGS) entry which is preliminary data.</text>
</comment>
<dbReference type="InterPro" id="IPR003838">
    <property type="entry name" value="ABC3_permease_C"/>
</dbReference>
<feature type="transmembrane region" description="Helical" evidence="8">
    <location>
        <begin position="794"/>
        <end position="819"/>
    </location>
</feature>
<name>A0A849K0I8_9MICO</name>
<feature type="transmembrane region" description="Helical" evidence="8">
    <location>
        <begin position="507"/>
        <end position="526"/>
    </location>
</feature>
<feature type="domain" description="ABC3 transporter permease C-terminal" evidence="10">
    <location>
        <begin position="358"/>
        <end position="417"/>
    </location>
</feature>
<sequence length="931" mass="92957">MSLLLLVRRHLRTAAGATAALVAVTVLAAGTLSAVPRAVAAVHADQLAHVTAQSSPLAADLIATTPAFPGYGEGYETYGGVHREETGDDDAGPVPPAPDLDGYLAALQDVAADQPAPLSAVLGAPDLLVAADRTVVERVDGNDVAQPGVVPQAGPSAPEHVEVVDGRWPQVTRVPSDTAQLLPGSDGVVEFEPDPMEVAVSTAVAAELDWTLGSVHATGEPLLPPLRVVGLWEPRDGDADYWSHVPRTTTPEIVFDPNIGKIVTAGAFADPATLGAWVDAPSTRIWYPVDTTDVSAQGAPALLSQLRGLTARTTTVVEGDAAVLEPASGLLDVLETTLGQRAGVDAIVTVLAVGPLGALVAVLVLAAGLVVDRRRPTLALLRARGASMTGVRAVVALEGAVVGLPAAAVGLAVGLLVVPGEVTVGQLAATAACGVAPALVLAAVTPAAGLRAARADLGTVPARRRRARLGVEVAVVAAAAGTSWLAVDRGVVASGAGAGTTGVDPLLAVAPLLVGVAVALLTLRLVPPVVRAAERVAARRPGIVPFLGAARVRRDPAGGPLPAVALVLAVGVAMSSLVLSGTVRQAITEEAWSEVGGDLRVAGPVVDAETVPALEAVAQVDAAASLADAGRYPLGRVGSGTPVTVWTTDTDALGRVQRDVPGAPSGLDRLSTPDDGRLPVVAAGNAASGPTEGQVLSGPGGARVEIVVVDRVDALPGLPPSSGALLVDTALAAELAGITPGTARLALLGLADGTDRAGRDRVEAEIAALLPTAVVDDPRAGEQALLAAPATGGLAAAFTVAVVLSVLLCVATVALMLVLGTPARSRVLAVLRTLGLPRRAERGLVAWEVGPWAGAALLAGGVVGLAVPALVVAVVDLTPLTGGDGAPALVVDPWGPAALATGLLVAVVAGTSLVRITGRGRGTDAWRTATD</sequence>
<feature type="transmembrane region" description="Helical" evidence="8">
    <location>
        <begin position="894"/>
        <end position="914"/>
    </location>
</feature>
<evidence type="ECO:0000259" key="10">
    <source>
        <dbReference type="Pfam" id="PF02687"/>
    </source>
</evidence>
<dbReference type="EMBL" id="JABFAJ010000022">
    <property type="protein sequence ID" value="NNU28284.1"/>
    <property type="molecule type" value="Genomic_DNA"/>
</dbReference>
<feature type="transmembrane region" description="Helical" evidence="8">
    <location>
        <begin position="469"/>
        <end position="487"/>
    </location>
</feature>
<dbReference type="PANTHER" id="PTHR30572">
    <property type="entry name" value="MEMBRANE COMPONENT OF TRANSPORTER-RELATED"/>
    <property type="match status" value="1"/>
</dbReference>
<evidence type="ECO:0000256" key="1">
    <source>
        <dbReference type="ARBA" id="ARBA00004651"/>
    </source>
</evidence>
<reference evidence="11 12" key="1">
    <citation type="submission" date="2020-05" db="EMBL/GenBank/DDBJ databases">
        <title>Genome sequence of Isoptericola sp. JC619 isolated from Chilika lagoon, India.</title>
        <authorList>
            <person name="Kumar D."/>
            <person name="Appam K."/>
            <person name="Gandham S."/>
            <person name="Uppada J."/>
            <person name="Sasikala C."/>
            <person name="Venkata Ramana C."/>
        </authorList>
    </citation>
    <scope>NUCLEOTIDE SEQUENCE [LARGE SCALE GENOMIC DNA]</scope>
    <source>
        <strain evidence="11 12">JC619</strain>
    </source>
</reference>
<evidence type="ECO:0000256" key="7">
    <source>
        <dbReference type="SAM" id="MobiDB-lite"/>
    </source>
</evidence>
<gene>
    <name evidence="11" type="ORF">HLI28_12120</name>
</gene>
<accession>A0A849K0I8</accession>
<evidence type="ECO:0000256" key="6">
    <source>
        <dbReference type="ARBA" id="ARBA00038076"/>
    </source>
</evidence>
<keyword evidence="2" id="KW-1003">Cell membrane</keyword>
<evidence type="ECO:0000256" key="2">
    <source>
        <dbReference type="ARBA" id="ARBA00022475"/>
    </source>
</evidence>
<dbReference type="GO" id="GO:0022857">
    <property type="term" value="F:transmembrane transporter activity"/>
    <property type="evidence" value="ECO:0007669"/>
    <property type="project" value="TreeGrafter"/>
</dbReference>
<feature type="transmembrane region" description="Helical" evidence="8">
    <location>
        <begin position="561"/>
        <end position="579"/>
    </location>
</feature>
<keyword evidence="12" id="KW-1185">Reference proteome</keyword>
<evidence type="ECO:0000313" key="11">
    <source>
        <dbReference type="EMBL" id="NNU28284.1"/>
    </source>
</evidence>
<feature type="region of interest" description="Disordered" evidence="7">
    <location>
        <begin position="79"/>
        <end position="100"/>
    </location>
</feature>
<feature type="region of interest" description="Disordered" evidence="7">
    <location>
        <begin position="656"/>
        <end position="675"/>
    </location>
</feature>
<dbReference type="PANTHER" id="PTHR30572:SF4">
    <property type="entry name" value="ABC TRANSPORTER PERMEASE YTRF"/>
    <property type="match status" value="1"/>
</dbReference>
<feature type="signal peptide" evidence="9">
    <location>
        <begin position="1"/>
        <end position="28"/>
    </location>
</feature>
<feature type="transmembrane region" description="Helical" evidence="8">
    <location>
        <begin position="346"/>
        <end position="371"/>
    </location>
</feature>
<keyword evidence="5 8" id="KW-0472">Membrane</keyword>
<dbReference type="RefSeq" id="WP_171247829.1">
    <property type="nucleotide sequence ID" value="NZ_JABFAJ010000022.1"/>
</dbReference>
<evidence type="ECO:0000313" key="12">
    <source>
        <dbReference type="Proteomes" id="UP000557204"/>
    </source>
</evidence>
<feature type="chain" id="PRO_5039642097" description="ABC3 transporter permease C-terminal domain-containing protein" evidence="9">
    <location>
        <begin position="29"/>
        <end position="931"/>
    </location>
</feature>
<evidence type="ECO:0000256" key="3">
    <source>
        <dbReference type="ARBA" id="ARBA00022692"/>
    </source>
</evidence>
<protein>
    <recommendedName>
        <fullName evidence="10">ABC3 transporter permease C-terminal domain-containing protein</fullName>
    </recommendedName>
</protein>
<feature type="transmembrane region" description="Helical" evidence="8">
    <location>
        <begin position="852"/>
        <end position="874"/>
    </location>
</feature>
<keyword evidence="4 8" id="KW-1133">Transmembrane helix</keyword>
<comment type="subcellular location">
    <subcellularLocation>
        <location evidence="1">Cell membrane</location>
        <topology evidence="1">Multi-pass membrane protein</topology>
    </subcellularLocation>
</comment>
<evidence type="ECO:0000256" key="5">
    <source>
        <dbReference type="ARBA" id="ARBA00023136"/>
    </source>
</evidence>
<evidence type="ECO:0000256" key="9">
    <source>
        <dbReference type="SAM" id="SignalP"/>
    </source>
</evidence>
<organism evidence="11 12">
    <name type="scientific">Isoptericola sediminis</name>
    <dbReference type="NCBI Taxonomy" id="2733572"/>
    <lineage>
        <taxon>Bacteria</taxon>
        <taxon>Bacillati</taxon>
        <taxon>Actinomycetota</taxon>
        <taxon>Actinomycetes</taxon>
        <taxon>Micrococcales</taxon>
        <taxon>Promicromonosporaceae</taxon>
        <taxon>Isoptericola</taxon>
    </lineage>
</organism>
<dbReference type="Proteomes" id="UP000557204">
    <property type="component" value="Unassembled WGS sequence"/>
</dbReference>
<feature type="transmembrane region" description="Helical" evidence="8">
    <location>
        <begin position="424"/>
        <end position="448"/>
    </location>
</feature>
<evidence type="ECO:0000256" key="4">
    <source>
        <dbReference type="ARBA" id="ARBA00022989"/>
    </source>
</evidence>
<evidence type="ECO:0000256" key="8">
    <source>
        <dbReference type="SAM" id="Phobius"/>
    </source>
</evidence>